<dbReference type="EMBL" id="JACHGO010000006">
    <property type="protein sequence ID" value="MBB5144032.1"/>
    <property type="molecule type" value="Genomic_DNA"/>
</dbReference>
<comment type="caution">
    <text evidence="3">The sequence shown here is derived from an EMBL/GenBank/DDBJ whole genome shotgun (WGS) entry which is preliminary data.</text>
</comment>
<evidence type="ECO:0000313" key="3">
    <source>
        <dbReference type="EMBL" id="MBB5144032.1"/>
    </source>
</evidence>
<dbReference type="PANTHER" id="PTHR38436:SF1">
    <property type="entry name" value="ESTER CYCLASE"/>
    <property type="match status" value="1"/>
</dbReference>
<dbReference type="InterPro" id="IPR037401">
    <property type="entry name" value="SnoaL-like"/>
</dbReference>
<dbReference type="Proteomes" id="UP000539075">
    <property type="component" value="Unassembled WGS sequence"/>
</dbReference>
<evidence type="ECO:0000313" key="4">
    <source>
        <dbReference type="Proteomes" id="UP000539075"/>
    </source>
</evidence>
<keyword evidence="4" id="KW-1185">Reference proteome</keyword>
<accession>A0A7W8FHM7</accession>
<evidence type="ECO:0000256" key="1">
    <source>
        <dbReference type="SAM" id="SignalP"/>
    </source>
</evidence>
<evidence type="ECO:0000259" key="2">
    <source>
        <dbReference type="Pfam" id="PF12680"/>
    </source>
</evidence>
<dbReference type="InterPro" id="IPR032710">
    <property type="entry name" value="NTF2-like_dom_sf"/>
</dbReference>
<dbReference type="GO" id="GO:0030638">
    <property type="term" value="P:polyketide metabolic process"/>
    <property type="evidence" value="ECO:0007669"/>
    <property type="project" value="InterPro"/>
</dbReference>
<dbReference type="Gene3D" id="3.10.450.50">
    <property type="match status" value="1"/>
</dbReference>
<sequence length="156" mass="17888">MMKFLKVVFLAGAIFLLTQAGTAIAQAERDFKAEENNRTLVLEFYDKFFNKHQVLEAAKFVADDYKQHNPTVPDGKEPFVSYYLDFFKANPQSRVRVVRSAVDGDIVWLHVHSVNDAKDRGEAVLDVFRVKDGVIVEHWDIIQPVPEKAENNNTMF</sequence>
<dbReference type="RefSeq" id="WP_183720251.1">
    <property type="nucleotide sequence ID" value="NZ_JACHGO010000006.1"/>
</dbReference>
<dbReference type="InterPro" id="IPR009959">
    <property type="entry name" value="Cyclase_SnoaL-like"/>
</dbReference>
<proteinExistence type="predicted"/>
<feature type="signal peptide" evidence="1">
    <location>
        <begin position="1"/>
        <end position="25"/>
    </location>
</feature>
<feature type="domain" description="SnoaL-like" evidence="2">
    <location>
        <begin position="41"/>
        <end position="138"/>
    </location>
</feature>
<dbReference type="AlphaFoldDB" id="A0A7W8FHM7"/>
<reference evidence="3 4" key="1">
    <citation type="submission" date="2020-08" db="EMBL/GenBank/DDBJ databases">
        <title>Genomic Encyclopedia of Type Strains, Phase IV (KMG-IV): sequencing the most valuable type-strain genomes for metagenomic binning, comparative biology and taxonomic classification.</title>
        <authorList>
            <person name="Goeker M."/>
        </authorList>
    </citation>
    <scope>NUCLEOTIDE SEQUENCE [LARGE SCALE GENOMIC DNA]</scope>
    <source>
        <strain evidence="3 4">DSM 11275</strain>
    </source>
</reference>
<feature type="chain" id="PRO_5031080778" evidence="1">
    <location>
        <begin position="26"/>
        <end position="156"/>
    </location>
</feature>
<organism evidence="3 4">
    <name type="scientific">Desulfovibrio intestinalis</name>
    <dbReference type="NCBI Taxonomy" id="58621"/>
    <lineage>
        <taxon>Bacteria</taxon>
        <taxon>Pseudomonadati</taxon>
        <taxon>Thermodesulfobacteriota</taxon>
        <taxon>Desulfovibrionia</taxon>
        <taxon>Desulfovibrionales</taxon>
        <taxon>Desulfovibrionaceae</taxon>
        <taxon>Desulfovibrio</taxon>
    </lineage>
</organism>
<protein>
    <submittedName>
        <fullName evidence="3">Putative SnoaL-like aldol condensation-catalyzing enzyme</fullName>
    </submittedName>
</protein>
<dbReference type="SUPFAM" id="SSF54427">
    <property type="entry name" value="NTF2-like"/>
    <property type="match status" value="1"/>
</dbReference>
<dbReference type="PANTHER" id="PTHR38436">
    <property type="entry name" value="POLYKETIDE CYCLASE SNOAL-LIKE DOMAIN"/>
    <property type="match status" value="1"/>
</dbReference>
<gene>
    <name evidence="3" type="ORF">HNQ38_002140</name>
</gene>
<name>A0A7W8FHM7_9BACT</name>
<keyword evidence="1" id="KW-0732">Signal</keyword>
<dbReference type="Pfam" id="PF12680">
    <property type="entry name" value="SnoaL_2"/>
    <property type="match status" value="1"/>
</dbReference>